<evidence type="ECO:0000256" key="4">
    <source>
        <dbReference type="ARBA" id="ARBA00022448"/>
    </source>
</evidence>
<keyword evidence="7" id="KW-0769">Symport</keyword>
<feature type="compositionally biased region" description="Low complexity" evidence="11">
    <location>
        <begin position="46"/>
        <end position="58"/>
    </location>
</feature>
<evidence type="ECO:0000256" key="9">
    <source>
        <dbReference type="ARBA" id="ARBA00023136"/>
    </source>
</evidence>
<dbReference type="InterPro" id="IPR036259">
    <property type="entry name" value="MFS_trans_sf"/>
</dbReference>
<dbReference type="Proteomes" id="UP001408789">
    <property type="component" value="Unassembled WGS sequence"/>
</dbReference>
<feature type="transmembrane region" description="Helical" evidence="12">
    <location>
        <begin position="263"/>
        <end position="283"/>
    </location>
</feature>
<feature type="transmembrane region" description="Helical" evidence="12">
    <location>
        <begin position="570"/>
        <end position="589"/>
    </location>
</feature>
<keyword evidence="14" id="KW-1185">Reference proteome</keyword>
<keyword evidence="6 12" id="KW-0812">Transmembrane</keyword>
<evidence type="ECO:0008006" key="15">
    <source>
        <dbReference type="Google" id="ProtNLM"/>
    </source>
</evidence>
<evidence type="ECO:0000256" key="12">
    <source>
        <dbReference type="SAM" id="Phobius"/>
    </source>
</evidence>
<dbReference type="CDD" id="cd17313">
    <property type="entry name" value="MFS_SLC45_SUC"/>
    <property type="match status" value="1"/>
</dbReference>
<protein>
    <recommendedName>
        <fullName evidence="15">Sucrose transporter</fullName>
    </recommendedName>
</protein>
<sequence length="606" mass="65294">MDPTMPSIHVPYKNLKHDADPSVEMVTFEDEDNRRIESHKSNIYHPNVNASNSSSPSPPTNNCSLTTLILSCTVAAGVQFGWALQLSLLTPYIQTLGIGHAFSSFIWLCGPITGLVVQPCVGIWSDKCSSKYGRRRPFILLGSIMISLAVIVIGFSADIGYLIGDTKEHCSTFKGTRPRAAFVFILGFWMLDLANNTVQGPARALLADLAGPDQRNSANAIFCSWMAIGNILGFSSGSSGKWHSWFPFLTTTACCEACGNLKAAFLVAVVFLTFCTMVTLYFAKEVPLAPKQHFRFSDVDPLLEDPQAQHLSSDHSELKTQKNADDHKVGNRPESVFEMDTNEMKVDSTHKEDQVESFSNSPSAVLVNLLTSLRHLPVGMHSVLIVMALTWLSWFPFFLFDTDWMGREVYHGDPKGNAAEIRAYDEGVREGAFGLLLNSVVLGISSFLIEPMCKWMGSKLVWAVSNFIVFGCMAGTAIITIISLESRGNDNALGGNEAIKTASLIVFAILGLPLAITYSVPFSVTADLTADTGGGQGLAIGVLNLAIVIPQMIVSLGAGPWDALFGGGNVPAFVLASVSALAAGIIATLKLPTPSNSYTPIGFHVG</sequence>
<reference evidence="13 14" key="1">
    <citation type="submission" date="2024-04" db="EMBL/GenBank/DDBJ databases">
        <title>The reference genome of an endangered Asteraceae, Deinandra increscens subsp. villosa, native to the Central Coast of California.</title>
        <authorList>
            <person name="Guilliams M."/>
            <person name="Hasenstab-Lehman K."/>
            <person name="Meyer R."/>
            <person name="Mcevoy S."/>
        </authorList>
    </citation>
    <scope>NUCLEOTIDE SEQUENCE [LARGE SCALE GENOMIC DNA]</scope>
    <source>
        <tissue evidence="13">Leaf</tissue>
    </source>
</reference>
<comment type="similarity">
    <text evidence="10">Belongs to the major facilitator superfamily. Phosphate:H(+) symporter (TC 2.A.1.9) family.</text>
</comment>
<evidence type="ECO:0000313" key="13">
    <source>
        <dbReference type="EMBL" id="KAK9078497.1"/>
    </source>
</evidence>
<proteinExistence type="inferred from homology"/>
<feature type="compositionally biased region" description="Basic and acidic residues" evidence="11">
    <location>
        <begin position="313"/>
        <end position="331"/>
    </location>
</feature>
<evidence type="ECO:0000256" key="2">
    <source>
        <dbReference type="ARBA" id="ARBA00004914"/>
    </source>
</evidence>
<comment type="similarity">
    <text evidence="3">Belongs to the glycoside-pentoside-hexuronide (GPH) cation symporter transporter (TC 2.A.2.4) family.</text>
</comment>
<evidence type="ECO:0000256" key="5">
    <source>
        <dbReference type="ARBA" id="ARBA00022597"/>
    </source>
</evidence>
<feature type="transmembrane region" description="Helical" evidence="12">
    <location>
        <begin position="538"/>
        <end position="558"/>
    </location>
</feature>
<evidence type="ECO:0000256" key="3">
    <source>
        <dbReference type="ARBA" id="ARBA00007134"/>
    </source>
</evidence>
<dbReference type="PANTHER" id="PTHR19432:SF93">
    <property type="entry name" value="SUCROSE TRANSPORTER 2-RELATED"/>
    <property type="match status" value="1"/>
</dbReference>
<keyword evidence="4" id="KW-0813">Transport</keyword>
<feature type="transmembrane region" description="Helical" evidence="12">
    <location>
        <begin position="431"/>
        <end position="449"/>
    </location>
</feature>
<evidence type="ECO:0000313" key="14">
    <source>
        <dbReference type="Proteomes" id="UP001408789"/>
    </source>
</evidence>
<dbReference type="Pfam" id="PF07690">
    <property type="entry name" value="MFS_1"/>
    <property type="match status" value="1"/>
</dbReference>
<evidence type="ECO:0000256" key="11">
    <source>
        <dbReference type="SAM" id="MobiDB-lite"/>
    </source>
</evidence>
<dbReference type="EMBL" id="JBCNJP010000006">
    <property type="protein sequence ID" value="KAK9078497.1"/>
    <property type="molecule type" value="Genomic_DNA"/>
</dbReference>
<evidence type="ECO:0000256" key="8">
    <source>
        <dbReference type="ARBA" id="ARBA00022989"/>
    </source>
</evidence>
<dbReference type="AlphaFoldDB" id="A0AAP0DTN5"/>
<organism evidence="13 14">
    <name type="scientific">Deinandra increscens subsp. villosa</name>
    <dbReference type="NCBI Taxonomy" id="3103831"/>
    <lineage>
        <taxon>Eukaryota</taxon>
        <taxon>Viridiplantae</taxon>
        <taxon>Streptophyta</taxon>
        <taxon>Embryophyta</taxon>
        <taxon>Tracheophyta</taxon>
        <taxon>Spermatophyta</taxon>
        <taxon>Magnoliopsida</taxon>
        <taxon>eudicotyledons</taxon>
        <taxon>Gunneridae</taxon>
        <taxon>Pentapetalae</taxon>
        <taxon>asterids</taxon>
        <taxon>campanulids</taxon>
        <taxon>Asterales</taxon>
        <taxon>Asteraceae</taxon>
        <taxon>Asteroideae</taxon>
        <taxon>Heliantheae alliance</taxon>
        <taxon>Madieae</taxon>
        <taxon>Madiinae</taxon>
        <taxon>Deinandra</taxon>
    </lineage>
</organism>
<keyword evidence="9 12" id="KW-0472">Membrane</keyword>
<evidence type="ECO:0000256" key="6">
    <source>
        <dbReference type="ARBA" id="ARBA00022692"/>
    </source>
</evidence>
<feature type="transmembrane region" description="Helical" evidence="12">
    <location>
        <begin position="461"/>
        <end position="484"/>
    </location>
</feature>
<dbReference type="Gene3D" id="1.20.1250.20">
    <property type="entry name" value="MFS general substrate transporter like domains"/>
    <property type="match status" value="1"/>
</dbReference>
<keyword evidence="5" id="KW-0762">Sugar transport</keyword>
<dbReference type="InterPro" id="IPR011701">
    <property type="entry name" value="MFS"/>
</dbReference>
<name>A0AAP0DTN5_9ASTR</name>
<feature type="transmembrane region" description="Helical" evidence="12">
    <location>
        <begin position="504"/>
        <end position="526"/>
    </location>
</feature>
<dbReference type="FunFam" id="1.20.1250.20:FF:000182">
    <property type="entry name" value="Sucrose transporter SUC2"/>
    <property type="match status" value="1"/>
</dbReference>
<dbReference type="GO" id="GO:0016020">
    <property type="term" value="C:membrane"/>
    <property type="evidence" value="ECO:0007669"/>
    <property type="project" value="UniProtKB-SubCell"/>
</dbReference>
<evidence type="ECO:0000256" key="7">
    <source>
        <dbReference type="ARBA" id="ARBA00022847"/>
    </source>
</evidence>
<keyword evidence="8 12" id="KW-1133">Transmembrane helix</keyword>
<feature type="region of interest" description="Disordered" evidence="11">
    <location>
        <begin position="313"/>
        <end position="332"/>
    </location>
</feature>
<gene>
    <name evidence="13" type="ORF">SSX86_002554</name>
</gene>
<evidence type="ECO:0000256" key="1">
    <source>
        <dbReference type="ARBA" id="ARBA00004141"/>
    </source>
</evidence>
<feature type="transmembrane region" description="Helical" evidence="12">
    <location>
        <begin position="137"/>
        <end position="163"/>
    </location>
</feature>
<feature type="transmembrane region" description="Helical" evidence="12">
    <location>
        <begin position="63"/>
        <end position="84"/>
    </location>
</feature>
<dbReference type="SUPFAM" id="SSF103473">
    <property type="entry name" value="MFS general substrate transporter"/>
    <property type="match status" value="1"/>
</dbReference>
<dbReference type="PANTHER" id="PTHR19432">
    <property type="entry name" value="SUGAR TRANSPORTER"/>
    <property type="match status" value="1"/>
</dbReference>
<feature type="region of interest" description="Disordered" evidence="11">
    <location>
        <begin position="39"/>
        <end position="58"/>
    </location>
</feature>
<comment type="subcellular location">
    <subcellularLocation>
        <location evidence="1">Membrane</location>
        <topology evidence="1">Multi-pass membrane protein</topology>
    </subcellularLocation>
</comment>
<evidence type="ECO:0000256" key="10">
    <source>
        <dbReference type="ARBA" id="ARBA00044504"/>
    </source>
</evidence>
<dbReference type="GO" id="GO:0008506">
    <property type="term" value="F:sucrose:proton symporter activity"/>
    <property type="evidence" value="ECO:0007669"/>
    <property type="project" value="TreeGrafter"/>
</dbReference>
<accession>A0AAP0DTN5</accession>
<feature type="transmembrane region" description="Helical" evidence="12">
    <location>
        <begin position="104"/>
        <end position="125"/>
    </location>
</feature>
<feature type="transmembrane region" description="Helical" evidence="12">
    <location>
        <begin position="378"/>
        <end position="400"/>
    </location>
</feature>
<comment type="pathway">
    <text evidence="2">Glycan biosynthesis; sucrose metabolism.</text>
</comment>
<comment type="caution">
    <text evidence="13">The sequence shown here is derived from an EMBL/GenBank/DDBJ whole genome shotgun (WGS) entry which is preliminary data.</text>
</comment>